<feature type="region of interest" description="Disordered" evidence="1">
    <location>
        <begin position="235"/>
        <end position="254"/>
    </location>
</feature>
<feature type="compositionally biased region" description="Low complexity" evidence="1">
    <location>
        <begin position="166"/>
        <end position="175"/>
    </location>
</feature>
<proteinExistence type="predicted"/>
<feature type="region of interest" description="Disordered" evidence="1">
    <location>
        <begin position="35"/>
        <end position="179"/>
    </location>
</feature>
<sequence>MELELVGPELLLPALPTSTSRQLVRRRSVREALTARSQRYRSAAQAASPAPVSAPTSAAKRNRLPPPGTGNIARVQPSSNTTSRIRRDREAQRVPVPKPPRQILSARALGISNPYKEDQPAKERRSVTQRSRRPEVKTRNQPHPTPATARPFIGGKYTQPQPPPTLRKAAPPAATRKTRPCLRTVRAKVDSYLCPHLSRSPSPPPQPARSAQPMKKKSMAEAHQQLELLLSRIERSGDYQPPPPPAELARRRGGTKVAKGASRQMAQPPPVPAGSPMISARRNYTGSRSYSRIATESLEQQDGDHLSHVVPLVQNPQCLPPEKRDALLELLQRAGQHDKGIVDIVGSSTGDPSRDTMLMLLQMLPLSLDESPYKEKFWEGHHYLKERQKLRQKLPPGDERLKEVKVLRGPDGRMFFSRTLEEELKDEKKVLDFMEAELRKQEPGRNEPSGNLLGQSLDYHPLNERQEQALRERVELEREKQLVINCREERRYKDQLKEQNSSWGAGGAPSLEQPSHLREIQSENPNSTTPADPWKQILQDRNRFQAHCNRSCFYNNSRSSAPWKIYAKVASKLSSQLIESVDVEFHRSVANYIKDFVAYKCNTK</sequence>
<dbReference type="AlphaFoldDB" id="A0AB40AEJ1"/>
<accession>A0AB40AEJ1</accession>
<name>A0AB40AEJ1_DROSZ</name>
<evidence type="ECO:0000313" key="2">
    <source>
        <dbReference type="Proteomes" id="UP001652628"/>
    </source>
</evidence>
<dbReference type="RefSeq" id="XP_036677099.2">
    <property type="nucleotide sequence ID" value="XM_036821204.3"/>
</dbReference>
<organism evidence="2 3">
    <name type="scientific">Drosophila suzukii</name>
    <name type="common">Spotted-wing drosophila fruit fly</name>
    <dbReference type="NCBI Taxonomy" id="28584"/>
    <lineage>
        <taxon>Eukaryota</taxon>
        <taxon>Metazoa</taxon>
        <taxon>Ecdysozoa</taxon>
        <taxon>Arthropoda</taxon>
        <taxon>Hexapoda</taxon>
        <taxon>Insecta</taxon>
        <taxon>Pterygota</taxon>
        <taxon>Neoptera</taxon>
        <taxon>Endopterygota</taxon>
        <taxon>Diptera</taxon>
        <taxon>Brachycera</taxon>
        <taxon>Muscomorpha</taxon>
        <taxon>Ephydroidea</taxon>
        <taxon>Drosophilidae</taxon>
        <taxon>Drosophila</taxon>
        <taxon>Sophophora</taxon>
    </lineage>
</organism>
<dbReference type="Proteomes" id="UP001652628">
    <property type="component" value="Chromosome X"/>
</dbReference>
<feature type="compositionally biased region" description="Low complexity" evidence="1">
    <location>
        <begin position="35"/>
        <end position="59"/>
    </location>
</feature>
<gene>
    <name evidence="3" type="primary">LOC108005107</name>
</gene>
<protein>
    <submittedName>
        <fullName evidence="3">Uncharacterized protein</fullName>
    </submittedName>
</protein>
<feature type="region of interest" description="Disordered" evidence="1">
    <location>
        <begin position="438"/>
        <end position="457"/>
    </location>
</feature>
<dbReference type="GeneID" id="108005107"/>
<feature type="region of interest" description="Disordered" evidence="1">
    <location>
        <begin position="195"/>
        <end position="222"/>
    </location>
</feature>
<evidence type="ECO:0000256" key="1">
    <source>
        <dbReference type="SAM" id="MobiDB-lite"/>
    </source>
</evidence>
<evidence type="ECO:0000313" key="3">
    <source>
        <dbReference type="RefSeq" id="XP_036677099.2"/>
    </source>
</evidence>
<keyword evidence="2" id="KW-1185">Reference proteome</keyword>
<feature type="compositionally biased region" description="Basic and acidic residues" evidence="1">
    <location>
        <begin position="115"/>
        <end position="138"/>
    </location>
</feature>
<reference evidence="3" key="1">
    <citation type="submission" date="2025-08" db="UniProtKB">
        <authorList>
            <consortium name="RefSeq"/>
        </authorList>
    </citation>
    <scope>IDENTIFICATION</scope>
</reference>